<reference evidence="1" key="1">
    <citation type="submission" date="2014-09" db="EMBL/GenBank/DDBJ databases">
        <authorList>
            <person name="Magalhaes I.L.F."/>
            <person name="Oliveira U."/>
            <person name="Santos F.R."/>
            <person name="Vidigal T.H.D.A."/>
            <person name="Brescovit A.D."/>
            <person name="Santos A.J."/>
        </authorList>
    </citation>
    <scope>NUCLEOTIDE SEQUENCE</scope>
    <source>
        <tissue evidence="1">Shoot tissue taken approximately 20 cm above the soil surface</tissue>
    </source>
</reference>
<name>A0A0A9DGT5_ARUDO</name>
<dbReference type="AlphaFoldDB" id="A0A0A9DGT5"/>
<accession>A0A0A9DGT5</accession>
<evidence type="ECO:0000313" key="1">
    <source>
        <dbReference type="EMBL" id="JAD87784.1"/>
    </source>
</evidence>
<organism evidence="1">
    <name type="scientific">Arundo donax</name>
    <name type="common">Giant reed</name>
    <name type="synonym">Donax arundinaceus</name>
    <dbReference type="NCBI Taxonomy" id="35708"/>
    <lineage>
        <taxon>Eukaryota</taxon>
        <taxon>Viridiplantae</taxon>
        <taxon>Streptophyta</taxon>
        <taxon>Embryophyta</taxon>
        <taxon>Tracheophyta</taxon>
        <taxon>Spermatophyta</taxon>
        <taxon>Magnoliopsida</taxon>
        <taxon>Liliopsida</taxon>
        <taxon>Poales</taxon>
        <taxon>Poaceae</taxon>
        <taxon>PACMAD clade</taxon>
        <taxon>Arundinoideae</taxon>
        <taxon>Arundineae</taxon>
        <taxon>Arundo</taxon>
    </lineage>
</organism>
<sequence>MYKPSQMILNKLLFNWCYPNSITYIIIPDPILSCVVAYPSQHAYLCYT</sequence>
<proteinExistence type="predicted"/>
<dbReference type="EMBL" id="GBRH01210111">
    <property type="protein sequence ID" value="JAD87784.1"/>
    <property type="molecule type" value="Transcribed_RNA"/>
</dbReference>
<protein>
    <submittedName>
        <fullName evidence="1">Uncharacterized protein</fullName>
    </submittedName>
</protein>
<reference evidence="1" key="2">
    <citation type="journal article" date="2015" name="Data Brief">
        <title>Shoot transcriptome of the giant reed, Arundo donax.</title>
        <authorList>
            <person name="Barrero R.A."/>
            <person name="Guerrero F.D."/>
            <person name="Moolhuijzen P."/>
            <person name="Goolsby J.A."/>
            <person name="Tidwell J."/>
            <person name="Bellgard S.E."/>
            <person name="Bellgard M.I."/>
        </authorList>
    </citation>
    <scope>NUCLEOTIDE SEQUENCE</scope>
    <source>
        <tissue evidence="1">Shoot tissue taken approximately 20 cm above the soil surface</tissue>
    </source>
</reference>